<dbReference type="EC" id="2.7.7.7" evidence="4"/>
<keyword evidence="1" id="KW-0235">DNA replication</keyword>
<gene>
    <name evidence="4" type="ORF">JJJA_0053</name>
</gene>
<dbReference type="SUPFAM" id="SSF56672">
    <property type="entry name" value="DNA/RNA polymerases"/>
    <property type="match status" value="1"/>
</dbReference>
<sequence length="886" mass="99598">MRYVTFNESGNYPIAILVPTIQKNEIVDAYVTPFGIDKEEVMVLDLHNSPGKKATPVKEIKQYIEEVLAGVLIDAGTKYIICADPGYYKVLAKAAKAEANLGYVTESVIPGMHIVYVPNYRQIFYDPPKVRAKISQGMSALVHHRAGAYQPPGSNIIHSAEYPETVDQIKAALQMLLHKNVPLTIDIEAFDLKHHKSGIGTIGFAWNKHEGVSFAVDYEPIEGATEAPFGRQVRNEPVRALLKDFFRQYMQSAIYHNAAFDMYILVYQLFMADLIDTEGMLEGFEIMMRNWHCTKLITYLATNSCAGNKLGLKDQAQEFAGNYAESEIHDITRIPLPKLLQYNLVDCLSTWHVYDKHFGTMVADQQLGIYETLFKTASKDIIQMQLTGMPLHMPTVLQVEEALQAIFDDAVTRIENTKCVREYQYTLKERYIEKKHAEWKVKRITLAEVPDSVKFNPRSPLQLQGLLYEQLGLPILALTETKQPSCDGDTIEKLVHHTSDPDVKDLLLALQDFSAVDKILGSFIPAFKEAAQGPDGWWYLFGNFVLGGTVSGRLSSNNPNLQNLPANVTMKISESLLEVFPFLKQFMKKGSLSLGKLVKFCFQAPPGWIFAGLDFASLEDRISALTTRDPMKLKVYTDGYDGHCLRAYTYFGELMNGIDPDSVASINSIENLYKDLRQESKAPTFALTYQGTYITLMKNCGFSEDKAKRIEARYHEMYVVSTEWVQARLDEAAKVGYITTAFGLRVRTPLLYQVIRGTSKTPYEAEAEGRTAGNALGQGWCLLNSRAWVEFMGKVRASDQRLNIRPCAQIHDAGYALIRDDMDTVMYMNEHLVQAVNWNDHPDIYHPDVGLGGDVSLFYPTWASEITLPNGATAEEIANTIKEAIA</sequence>
<dbReference type="PANTHER" id="PTHR10133:SF27">
    <property type="entry name" value="DNA POLYMERASE NU"/>
    <property type="match status" value="1"/>
</dbReference>
<evidence type="ECO:0000256" key="1">
    <source>
        <dbReference type="ARBA" id="ARBA00022705"/>
    </source>
</evidence>
<dbReference type="GO" id="GO:0003677">
    <property type="term" value="F:DNA binding"/>
    <property type="evidence" value="ECO:0007669"/>
    <property type="project" value="InterPro"/>
</dbReference>
<evidence type="ECO:0000313" key="5">
    <source>
        <dbReference type="Proteomes" id="UP000018886"/>
    </source>
</evidence>
<dbReference type="GO" id="GO:0039693">
    <property type="term" value="P:viral DNA genome replication"/>
    <property type="evidence" value="ECO:0007669"/>
    <property type="project" value="UniProtKB-KW"/>
</dbReference>
<dbReference type="Gene3D" id="1.10.150.20">
    <property type="entry name" value="5' to 3' exonuclease, C-terminal subdomain"/>
    <property type="match status" value="1"/>
</dbReference>
<protein>
    <submittedName>
        <fullName evidence="4">DNA polymerase I</fullName>
        <ecNumber evidence="4">2.7.7.7</ecNumber>
    </submittedName>
</protein>
<dbReference type="EMBL" id="KF787094">
    <property type="protein sequence ID" value="AHC56569.1"/>
    <property type="molecule type" value="Genomic_DNA"/>
</dbReference>
<accession>V9SHP5</accession>
<dbReference type="SUPFAM" id="SSF53098">
    <property type="entry name" value="Ribonuclease H-like"/>
    <property type="match status" value="1"/>
</dbReference>
<dbReference type="PANTHER" id="PTHR10133">
    <property type="entry name" value="DNA POLYMERASE I"/>
    <property type="match status" value="1"/>
</dbReference>
<dbReference type="Gene3D" id="3.30.70.370">
    <property type="match status" value="1"/>
</dbReference>
<dbReference type="InterPro" id="IPR043502">
    <property type="entry name" value="DNA/RNA_pol_sf"/>
</dbReference>
<dbReference type="Gene3D" id="3.30.420.10">
    <property type="entry name" value="Ribonuclease H-like superfamily/Ribonuclease H"/>
    <property type="match status" value="1"/>
</dbReference>
<dbReference type="InterPro" id="IPR001098">
    <property type="entry name" value="DNA-dir_DNA_pol_A_palm_dom"/>
</dbReference>
<reference evidence="4 5" key="1">
    <citation type="journal article" date="2014" name="Virol. J.">
        <title>First genome sequences of Achromobacter phages reveal new members of the N4 family.</title>
        <authorList>
            <person name="Wittmann J."/>
            <person name="Dreiseikelmann B."/>
            <person name="Rohde M."/>
            <person name="Meier-Kolthoff J.P."/>
            <person name="Bunk B."/>
            <person name="Rohde C."/>
        </authorList>
    </citation>
    <scope>NUCLEOTIDE SEQUENCE [LARGE SCALE GENOMIC DNA]</scope>
</reference>
<dbReference type="Gene3D" id="1.20.1060.10">
    <property type="entry name" value="Taq DNA Polymerase, Chain T, domain 4"/>
    <property type="match status" value="1"/>
</dbReference>
<dbReference type="GO" id="GO:0003887">
    <property type="term" value="F:DNA-directed DNA polymerase activity"/>
    <property type="evidence" value="ECO:0007669"/>
    <property type="project" value="UniProtKB-EC"/>
</dbReference>
<evidence type="ECO:0000313" key="4">
    <source>
        <dbReference type="EMBL" id="AHC56569.1"/>
    </source>
</evidence>
<dbReference type="Proteomes" id="UP000018886">
    <property type="component" value="Segment"/>
</dbReference>
<organism evidence="4 5">
    <name type="scientific">Achromobacter phage JWDelta</name>
    <dbReference type="NCBI Taxonomy" id="1416008"/>
    <lineage>
        <taxon>Viruses</taxon>
        <taxon>Duplodnaviria</taxon>
        <taxon>Heunggongvirae</taxon>
        <taxon>Uroviricota</taxon>
        <taxon>Caudoviricetes</taxon>
        <taxon>Schitoviridae</taxon>
        <taxon>Rothmandenesvirinae</taxon>
        <taxon>Jwalphavirus</taxon>
        <taxon>Jwalphavirus jwalpha</taxon>
    </lineage>
</organism>
<dbReference type="InterPro" id="IPR002298">
    <property type="entry name" value="DNA_polymerase_A"/>
</dbReference>
<name>V9SHP5_9CAUD</name>
<evidence type="ECO:0000256" key="2">
    <source>
        <dbReference type="ARBA" id="ARBA00023109"/>
    </source>
</evidence>
<dbReference type="Pfam" id="PF00476">
    <property type="entry name" value="DNA_pol_A"/>
    <property type="match status" value="1"/>
</dbReference>
<dbReference type="InterPro" id="IPR036397">
    <property type="entry name" value="RNaseH_sf"/>
</dbReference>
<proteinExistence type="predicted"/>
<dbReference type="InterPro" id="IPR012337">
    <property type="entry name" value="RNaseH-like_sf"/>
</dbReference>
<keyword evidence="2" id="KW-1194">Viral DNA replication</keyword>
<dbReference type="GO" id="GO:0006261">
    <property type="term" value="P:DNA-templated DNA replication"/>
    <property type="evidence" value="ECO:0007669"/>
    <property type="project" value="InterPro"/>
</dbReference>
<dbReference type="GO" id="GO:0006302">
    <property type="term" value="P:double-strand break repair"/>
    <property type="evidence" value="ECO:0007669"/>
    <property type="project" value="TreeGrafter"/>
</dbReference>
<dbReference type="SMART" id="SM00482">
    <property type="entry name" value="POLAc"/>
    <property type="match status" value="1"/>
</dbReference>
<feature type="domain" description="DNA-directed DNA polymerase family A palm" evidence="3">
    <location>
        <begin position="595"/>
        <end position="822"/>
    </location>
</feature>
<keyword evidence="4" id="KW-0808">Transferase</keyword>
<evidence type="ECO:0000259" key="3">
    <source>
        <dbReference type="SMART" id="SM00482"/>
    </source>
</evidence>
<keyword evidence="4" id="KW-0548">Nucleotidyltransferase</keyword>